<protein>
    <recommendedName>
        <fullName evidence="3">C2H2-type domain-containing protein</fullName>
    </recommendedName>
</protein>
<feature type="compositionally biased region" description="Basic residues" evidence="2">
    <location>
        <begin position="100"/>
        <end position="109"/>
    </location>
</feature>
<proteinExistence type="predicted"/>
<dbReference type="GO" id="GO:0006355">
    <property type="term" value="P:regulation of DNA-templated transcription"/>
    <property type="evidence" value="ECO:0007669"/>
    <property type="project" value="InterPro"/>
</dbReference>
<dbReference type="EMBL" id="JBBPBK010000001">
    <property type="protein sequence ID" value="KAK9292339.1"/>
    <property type="molecule type" value="Genomic_DNA"/>
</dbReference>
<dbReference type="PROSITE" id="PS00028">
    <property type="entry name" value="ZINC_FINGER_C2H2_1"/>
    <property type="match status" value="3"/>
</dbReference>
<dbReference type="InterPro" id="IPR013087">
    <property type="entry name" value="Znf_C2H2_type"/>
</dbReference>
<dbReference type="PROSITE" id="PS50157">
    <property type="entry name" value="ZINC_FINGER_C2H2_2"/>
    <property type="match status" value="3"/>
</dbReference>
<feature type="region of interest" description="Disordered" evidence="2">
    <location>
        <begin position="303"/>
        <end position="322"/>
    </location>
</feature>
<evidence type="ECO:0000313" key="5">
    <source>
        <dbReference type="Proteomes" id="UP001415857"/>
    </source>
</evidence>
<sequence length="322" mass="35746">MEKHRCKICYRRFANGRAMGGHMRSHLQKLPIPPKTQLQHPPSPSSSSSSSHQQGGEVRSLNQFLMEKNPMKYSFRSIDSDCTENHDSESDTDESPKNPTGKRSKRARKAIASAVAESPPAEMETASSVSDTICEEDVAFCLMMLSRDQWNREAKVETDNYVVDIDDDDDDEEDEEEEEDDDEDEVAVSRNRTRARTRGAYKCETCKKVFKSYQALGGHRASHKKIRPRVHDDMDVTGRSMGGGGGGATDGGVDRRIFECPFCFKVFDSGQALGGHKKVHLSNAANSRSSAKFGNNLIDLNLPAPEEDEGSTVSNAEVFHHS</sequence>
<keyword evidence="1" id="KW-0863">Zinc-finger</keyword>
<name>A0AAP0SDS9_LIQFO</name>
<feature type="domain" description="C2H2-type" evidence="3">
    <location>
        <begin position="258"/>
        <end position="285"/>
    </location>
</feature>
<feature type="region of interest" description="Disordered" evidence="2">
    <location>
        <begin position="20"/>
        <end position="58"/>
    </location>
</feature>
<evidence type="ECO:0000256" key="1">
    <source>
        <dbReference type="PROSITE-ProRule" id="PRU00042"/>
    </source>
</evidence>
<keyword evidence="1" id="KW-0862">Zinc</keyword>
<dbReference type="GO" id="GO:0008270">
    <property type="term" value="F:zinc ion binding"/>
    <property type="evidence" value="ECO:0007669"/>
    <property type="project" value="UniProtKB-KW"/>
</dbReference>
<evidence type="ECO:0000256" key="2">
    <source>
        <dbReference type="SAM" id="MobiDB-lite"/>
    </source>
</evidence>
<dbReference type="InterPro" id="IPR044303">
    <property type="entry name" value="ZAT1/4/9"/>
</dbReference>
<dbReference type="Gene3D" id="3.30.160.60">
    <property type="entry name" value="Classic Zinc Finger"/>
    <property type="match status" value="1"/>
</dbReference>
<organism evidence="4 5">
    <name type="scientific">Liquidambar formosana</name>
    <name type="common">Formosan gum</name>
    <dbReference type="NCBI Taxonomy" id="63359"/>
    <lineage>
        <taxon>Eukaryota</taxon>
        <taxon>Viridiplantae</taxon>
        <taxon>Streptophyta</taxon>
        <taxon>Embryophyta</taxon>
        <taxon>Tracheophyta</taxon>
        <taxon>Spermatophyta</taxon>
        <taxon>Magnoliopsida</taxon>
        <taxon>eudicotyledons</taxon>
        <taxon>Gunneridae</taxon>
        <taxon>Pentapetalae</taxon>
        <taxon>Saxifragales</taxon>
        <taxon>Altingiaceae</taxon>
        <taxon>Liquidambar</taxon>
    </lineage>
</organism>
<keyword evidence="1" id="KW-0479">Metal-binding</keyword>
<feature type="domain" description="C2H2-type" evidence="3">
    <location>
        <begin position="201"/>
        <end position="228"/>
    </location>
</feature>
<dbReference type="AlphaFoldDB" id="A0AAP0SDS9"/>
<evidence type="ECO:0000259" key="3">
    <source>
        <dbReference type="PROSITE" id="PS50157"/>
    </source>
</evidence>
<dbReference type="Proteomes" id="UP001415857">
    <property type="component" value="Unassembled WGS sequence"/>
</dbReference>
<comment type="caution">
    <text evidence="4">The sequence shown here is derived from an EMBL/GenBank/DDBJ whole genome shotgun (WGS) entry which is preliminary data.</text>
</comment>
<dbReference type="SUPFAM" id="SSF57667">
    <property type="entry name" value="beta-beta-alpha zinc fingers"/>
    <property type="match status" value="1"/>
</dbReference>
<feature type="compositionally biased region" description="Acidic residues" evidence="2">
    <location>
        <begin position="164"/>
        <end position="186"/>
    </location>
</feature>
<gene>
    <name evidence="4" type="ORF">L1049_020305</name>
</gene>
<dbReference type="Pfam" id="PF13912">
    <property type="entry name" value="zf-C2H2_6"/>
    <property type="match status" value="3"/>
</dbReference>
<evidence type="ECO:0000313" key="4">
    <source>
        <dbReference type="EMBL" id="KAK9292339.1"/>
    </source>
</evidence>
<dbReference type="PANTHER" id="PTHR46326">
    <property type="entry name" value="ZINC FINGER PROTEIN ZAT1-RELATED"/>
    <property type="match status" value="1"/>
</dbReference>
<feature type="domain" description="C2H2-type" evidence="3">
    <location>
        <begin position="4"/>
        <end position="31"/>
    </location>
</feature>
<feature type="region of interest" description="Disordered" evidence="2">
    <location>
        <begin position="161"/>
        <end position="192"/>
    </location>
</feature>
<keyword evidence="5" id="KW-1185">Reference proteome</keyword>
<accession>A0AAP0SDS9</accession>
<dbReference type="SMART" id="SM00355">
    <property type="entry name" value="ZnF_C2H2"/>
    <property type="match status" value="3"/>
</dbReference>
<dbReference type="InterPro" id="IPR036236">
    <property type="entry name" value="Znf_C2H2_sf"/>
</dbReference>
<reference evidence="4 5" key="1">
    <citation type="journal article" date="2024" name="Plant J.">
        <title>Genome sequences and population genomics reveal climatic adaptation and genomic divergence between two closely related sweetgum species.</title>
        <authorList>
            <person name="Xu W.Q."/>
            <person name="Ren C.Q."/>
            <person name="Zhang X.Y."/>
            <person name="Comes H.P."/>
            <person name="Liu X.H."/>
            <person name="Li Y.G."/>
            <person name="Kettle C.J."/>
            <person name="Jalonen R."/>
            <person name="Gaisberger H."/>
            <person name="Ma Y.Z."/>
            <person name="Qiu Y.X."/>
        </authorList>
    </citation>
    <scope>NUCLEOTIDE SEQUENCE [LARGE SCALE GENOMIC DNA]</scope>
    <source>
        <strain evidence="4">Hangzhou</strain>
    </source>
</reference>
<dbReference type="PANTHER" id="PTHR46326:SF10">
    <property type="entry name" value="C2H2 AND C2HC ZINC FINGER PROTEIN"/>
    <property type="match status" value="1"/>
</dbReference>
<feature type="region of interest" description="Disordered" evidence="2">
    <location>
        <begin position="78"/>
        <end position="129"/>
    </location>
</feature>